<reference evidence="12" key="2">
    <citation type="submission" date="2025-08" db="UniProtKB">
        <authorList>
            <consortium name="Ensembl"/>
        </authorList>
    </citation>
    <scope>IDENTIFICATION</scope>
</reference>
<feature type="transmembrane region" description="Helical" evidence="10">
    <location>
        <begin position="94"/>
        <end position="113"/>
    </location>
</feature>
<evidence type="ECO:0000256" key="2">
    <source>
        <dbReference type="ARBA" id="ARBA00022692"/>
    </source>
</evidence>
<reference evidence="13" key="1">
    <citation type="submission" date="2011-08" db="EMBL/GenBank/DDBJ databases">
        <title>The draft genome of Latimeria chalumnae.</title>
        <authorList>
            <person name="Di Palma F."/>
            <person name="Alfoldi J."/>
            <person name="Johnson J."/>
            <person name="Berlin A."/>
            <person name="Gnerre S."/>
            <person name="Jaffe D."/>
            <person name="MacCallum I."/>
            <person name="Young S."/>
            <person name="Walker B.J."/>
            <person name="Lander E."/>
            <person name="Lindblad-Toh K."/>
        </authorList>
    </citation>
    <scope>NUCLEOTIDE SEQUENCE [LARGE SCALE GENOMIC DNA]</scope>
    <source>
        <strain evidence="13">Wild caught</strain>
    </source>
</reference>
<dbReference type="GO" id="GO:0004930">
    <property type="term" value="F:G protein-coupled receptor activity"/>
    <property type="evidence" value="ECO:0007669"/>
    <property type="project" value="UniProtKB-KW"/>
</dbReference>
<dbReference type="PANTHER" id="PTHR24237">
    <property type="entry name" value="G-PROTEIN COUPLED RECEPTOR"/>
    <property type="match status" value="1"/>
</dbReference>
<name>H3BHM7_LATCH</name>
<dbReference type="Bgee" id="ENSLACG00000018801">
    <property type="expression patterns" value="Expressed in post-anal tail muscle and 2 other cell types or tissues"/>
</dbReference>
<dbReference type="Gene3D" id="1.20.1070.10">
    <property type="entry name" value="Rhodopsin 7-helix transmembrane proteins"/>
    <property type="match status" value="1"/>
</dbReference>
<dbReference type="OrthoDB" id="5960344at2759"/>
<comment type="similarity">
    <text evidence="9">Belongs to the G-protein coupled receptor 1 family.</text>
</comment>
<evidence type="ECO:0000256" key="3">
    <source>
        <dbReference type="ARBA" id="ARBA00022989"/>
    </source>
</evidence>
<dbReference type="PROSITE" id="PS00237">
    <property type="entry name" value="G_PROTEIN_RECEP_F1_1"/>
    <property type="match status" value="1"/>
</dbReference>
<evidence type="ECO:0000259" key="11">
    <source>
        <dbReference type="PROSITE" id="PS50262"/>
    </source>
</evidence>
<evidence type="ECO:0000256" key="10">
    <source>
        <dbReference type="SAM" id="Phobius"/>
    </source>
</evidence>
<accession>H3BHM7</accession>
<dbReference type="EMBL" id="AFYH01000423">
    <property type="status" value="NOT_ANNOTATED_CDS"/>
    <property type="molecule type" value="Genomic_DNA"/>
</dbReference>
<dbReference type="OMA" id="TTSHCKW"/>
<dbReference type="eggNOG" id="ENOG502QPJ6">
    <property type="taxonomic scope" value="Eukaryota"/>
</dbReference>
<dbReference type="InterPro" id="IPR017452">
    <property type="entry name" value="GPCR_Rhodpsn_7TM"/>
</dbReference>
<keyword evidence="4 9" id="KW-0297">G-protein coupled receptor</keyword>
<dbReference type="PANTHER" id="PTHR24237:SF37">
    <property type="entry name" value="COAGULATION FACTOR II (THROMBIN) RECEPTOR-LIKE 2-RELATED"/>
    <property type="match status" value="1"/>
</dbReference>
<dbReference type="GeneID" id="102356058"/>
<evidence type="ECO:0000256" key="7">
    <source>
        <dbReference type="ARBA" id="ARBA00023170"/>
    </source>
</evidence>
<feature type="transmembrane region" description="Helical" evidence="10">
    <location>
        <begin position="271"/>
        <end position="289"/>
    </location>
</feature>
<dbReference type="InParanoid" id="H3BHM7"/>
<feature type="transmembrane region" description="Helical" evidence="10">
    <location>
        <begin position="227"/>
        <end position="251"/>
    </location>
</feature>
<keyword evidence="7 9" id="KW-0675">Receptor</keyword>
<evidence type="ECO:0000256" key="5">
    <source>
        <dbReference type="ARBA" id="ARBA00023136"/>
    </source>
</evidence>
<dbReference type="PROSITE" id="PS50262">
    <property type="entry name" value="G_PROTEIN_RECEP_F1_2"/>
    <property type="match status" value="1"/>
</dbReference>
<dbReference type="GO" id="GO:0008142">
    <property type="term" value="F:oxysterol binding"/>
    <property type="evidence" value="ECO:0007669"/>
    <property type="project" value="InterPro"/>
</dbReference>
<feature type="transmembrane region" description="Helical" evidence="10">
    <location>
        <begin position="182"/>
        <end position="207"/>
    </location>
</feature>
<keyword evidence="3 10" id="KW-1133">Transmembrane helix</keyword>
<keyword evidence="5 10" id="KW-0472">Membrane</keyword>
<proteinExistence type="inferred from homology"/>
<evidence type="ECO:0000256" key="1">
    <source>
        <dbReference type="ARBA" id="ARBA00004141"/>
    </source>
</evidence>
<dbReference type="InterPro" id="IPR047160">
    <property type="entry name" value="GP183-like"/>
</dbReference>
<keyword evidence="13" id="KW-1185">Reference proteome</keyword>
<dbReference type="InterPro" id="IPR000276">
    <property type="entry name" value="GPCR_Rhodpsn"/>
</dbReference>
<feature type="domain" description="G-protein coupled receptors family 1 profile" evidence="11">
    <location>
        <begin position="34"/>
        <end position="287"/>
    </location>
</feature>
<comment type="subcellular location">
    <subcellularLocation>
        <location evidence="1">Membrane</location>
        <topology evidence="1">Multi-pass membrane protein</topology>
    </subcellularLocation>
</comment>
<dbReference type="HOGENOM" id="CLU_009579_8_2_1"/>
<dbReference type="PRINTS" id="PR01157">
    <property type="entry name" value="P2YPURNOCPTR"/>
</dbReference>
<dbReference type="GeneTree" id="ENSGT01150000286937"/>
<evidence type="ECO:0000256" key="9">
    <source>
        <dbReference type="RuleBase" id="RU000688"/>
    </source>
</evidence>
<protein>
    <recommendedName>
        <fullName evidence="11">G-protein coupled receptors family 1 profile domain-containing protein</fullName>
    </recommendedName>
</protein>
<dbReference type="GO" id="GO:0016020">
    <property type="term" value="C:membrane"/>
    <property type="evidence" value="ECO:0007669"/>
    <property type="project" value="UniProtKB-SubCell"/>
</dbReference>
<dbReference type="PRINTS" id="PR00237">
    <property type="entry name" value="GPCRRHODOPSN"/>
</dbReference>
<keyword evidence="8 9" id="KW-0807">Transducer</keyword>
<evidence type="ECO:0000313" key="12">
    <source>
        <dbReference type="Ensembl" id="ENSLACP00000021398.2"/>
    </source>
</evidence>
<reference evidence="12" key="3">
    <citation type="submission" date="2025-09" db="UniProtKB">
        <authorList>
            <consortium name="Ensembl"/>
        </authorList>
    </citation>
    <scope>IDENTIFICATION</scope>
</reference>
<dbReference type="RefSeq" id="XP_064423847.1">
    <property type="nucleotide sequence ID" value="XM_064567777.1"/>
</dbReference>
<evidence type="ECO:0000256" key="8">
    <source>
        <dbReference type="ARBA" id="ARBA00023224"/>
    </source>
</evidence>
<dbReference type="SUPFAM" id="SSF81321">
    <property type="entry name" value="Family A G protein-coupled receptor-like"/>
    <property type="match status" value="1"/>
</dbReference>
<dbReference type="Ensembl" id="ENSLACT00000021539.2">
    <property type="protein sequence ID" value="ENSLACP00000021398.2"/>
    <property type="gene ID" value="ENSLACG00000018801.2"/>
</dbReference>
<dbReference type="KEGG" id="lcm:102356058"/>
<dbReference type="Proteomes" id="UP000008672">
    <property type="component" value="Unassembled WGS sequence"/>
</dbReference>
<dbReference type="CDD" id="cd14982">
    <property type="entry name" value="7tmA_purinoceptor-like"/>
    <property type="match status" value="1"/>
</dbReference>
<sequence>MNGTSDPSCPRSADFQYLMFTVVYSVVFILGFPGNVAALYVFFRKVKRTTPSHMFFINLAVVDILFLCTLPFRIHYHFTENNWIFGDIACRITGTLYFANICISTAFMTCICVDRYIAVVHPLKYLKLKNTHYSAVITMLVWAVAVATMVPLIVEAPLTKVYESNITACFENFSDEEWNQLAAYNIFAIVSGFVIPFAIITICYPLIAKRITQIRHNYHKRKALRIIYLILAVSVLCFVPYHVVHVVYLLIKLNFIKCCVFHRLLYKIRRVTMALVSFNSCIDPVLYYFSTSNYKYNFRFKLFKTKRVYTIYDIDMDACINNYNKTPCE</sequence>
<keyword evidence="2 9" id="KW-0812">Transmembrane</keyword>
<keyword evidence="6" id="KW-1015">Disulfide bond</keyword>
<feature type="transmembrane region" description="Helical" evidence="10">
    <location>
        <begin position="133"/>
        <end position="154"/>
    </location>
</feature>
<feature type="transmembrane region" description="Helical" evidence="10">
    <location>
        <begin position="17"/>
        <end position="43"/>
    </location>
</feature>
<gene>
    <name evidence="12" type="primary">LOC102356058</name>
</gene>
<evidence type="ECO:0000313" key="13">
    <source>
        <dbReference type="Proteomes" id="UP000008672"/>
    </source>
</evidence>
<feature type="transmembrane region" description="Helical" evidence="10">
    <location>
        <begin position="55"/>
        <end position="74"/>
    </location>
</feature>
<dbReference type="AlphaFoldDB" id="H3BHM7"/>
<dbReference type="Pfam" id="PF00001">
    <property type="entry name" value="7tm_1"/>
    <property type="match status" value="1"/>
</dbReference>
<evidence type="ECO:0000256" key="6">
    <source>
        <dbReference type="ARBA" id="ARBA00023157"/>
    </source>
</evidence>
<dbReference type="FunFam" id="1.20.1070.10:FF:000017">
    <property type="entry name" value="lysophosphatidic acid receptor 4"/>
    <property type="match status" value="1"/>
</dbReference>
<evidence type="ECO:0000256" key="4">
    <source>
        <dbReference type="ARBA" id="ARBA00023040"/>
    </source>
</evidence>
<organism evidence="12 13">
    <name type="scientific">Latimeria chalumnae</name>
    <name type="common">Coelacanth</name>
    <dbReference type="NCBI Taxonomy" id="7897"/>
    <lineage>
        <taxon>Eukaryota</taxon>
        <taxon>Metazoa</taxon>
        <taxon>Chordata</taxon>
        <taxon>Craniata</taxon>
        <taxon>Vertebrata</taxon>
        <taxon>Euteleostomi</taxon>
        <taxon>Coelacanthiformes</taxon>
        <taxon>Coelacanthidae</taxon>
        <taxon>Latimeria</taxon>
    </lineage>
</organism>